<feature type="transmembrane region" description="Helical" evidence="7">
    <location>
        <begin position="173"/>
        <end position="198"/>
    </location>
</feature>
<evidence type="ECO:0000256" key="7">
    <source>
        <dbReference type="SAM" id="Phobius"/>
    </source>
</evidence>
<keyword evidence="3" id="KW-0479">Metal-binding</keyword>
<name>A7GW87_CAMC5</name>
<keyword evidence="10" id="KW-1185">Reference proteome</keyword>
<dbReference type="PANTHER" id="PTHR30176:SF3">
    <property type="entry name" value="FERREDOXIN-TYPE PROTEIN NAPH"/>
    <property type="match status" value="1"/>
</dbReference>
<dbReference type="NCBIfam" id="TIGR02745">
    <property type="entry name" value="ccoG_rdxA_fixG"/>
    <property type="match status" value="1"/>
</dbReference>
<dbReference type="SUPFAM" id="SSF54862">
    <property type="entry name" value="4Fe-4S ferredoxins"/>
    <property type="match status" value="1"/>
</dbReference>
<proteinExistence type="predicted"/>
<dbReference type="OrthoDB" id="9811700at2"/>
<dbReference type="Gene3D" id="3.30.70.20">
    <property type="match status" value="1"/>
</dbReference>
<evidence type="ECO:0000259" key="8">
    <source>
        <dbReference type="PROSITE" id="PS51379"/>
    </source>
</evidence>
<keyword evidence="6" id="KW-0411">Iron-sulfur</keyword>
<dbReference type="Pfam" id="PF12801">
    <property type="entry name" value="Fer4_5"/>
    <property type="match status" value="1"/>
</dbReference>
<dbReference type="KEGG" id="ccv:CCV52592_1549"/>
<dbReference type="STRING" id="360105.CCV52592_1549"/>
<dbReference type="Proteomes" id="UP000006380">
    <property type="component" value="Chromosome"/>
</dbReference>
<keyword evidence="7" id="KW-0472">Membrane</keyword>
<dbReference type="GO" id="GO:0046872">
    <property type="term" value="F:metal ion binding"/>
    <property type="evidence" value="ECO:0007669"/>
    <property type="project" value="UniProtKB-KW"/>
</dbReference>
<evidence type="ECO:0000256" key="1">
    <source>
        <dbReference type="ARBA" id="ARBA00022448"/>
    </source>
</evidence>
<keyword evidence="2" id="KW-0004">4Fe-4S</keyword>
<dbReference type="InterPro" id="IPR017896">
    <property type="entry name" value="4Fe4S_Fe-S-bd"/>
</dbReference>
<dbReference type="AlphaFoldDB" id="A7GW87"/>
<dbReference type="PROSITE" id="PS00198">
    <property type="entry name" value="4FE4S_FER_1"/>
    <property type="match status" value="1"/>
</dbReference>
<evidence type="ECO:0000256" key="5">
    <source>
        <dbReference type="ARBA" id="ARBA00023004"/>
    </source>
</evidence>
<dbReference type="InterPro" id="IPR014116">
    <property type="entry name" value="Cyt_c_oxidase_cbb3_FixG"/>
</dbReference>
<dbReference type="InterPro" id="IPR013783">
    <property type="entry name" value="Ig-like_fold"/>
</dbReference>
<protein>
    <submittedName>
        <fullName evidence="9">Cytochrome c oxidase accessory protein</fullName>
    </submittedName>
</protein>
<dbReference type="Pfam" id="PF13746">
    <property type="entry name" value="Fer4_18"/>
    <property type="match status" value="1"/>
</dbReference>
<evidence type="ECO:0000313" key="10">
    <source>
        <dbReference type="Proteomes" id="UP000006380"/>
    </source>
</evidence>
<evidence type="ECO:0000313" key="9">
    <source>
        <dbReference type="EMBL" id="EAU00575.1"/>
    </source>
</evidence>
<keyword evidence="5" id="KW-0408">Iron</keyword>
<evidence type="ECO:0000256" key="2">
    <source>
        <dbReference type="ARBA" id="ARBA00022485"/>
    </source>
</evidence>
<keyword evidence="4" id="KW-0249">Electron transport</keyword>
<dbReference type="PANTHER" id="PTHR30176">
    <property type="entry name" value="FERREDOXIN-TYPE PROTEIN NAPH"/>
    <property type="match status" value="1"/>
</dbReference>
<feature type="domain" description="4Fe-4S ferredoxin-type" evidence="8">
    <location>
        <begin position="233"/>
        <end position="262"/>
    </location>
</feature>
<accession>A7GW87</accession>
<dbReference type="HOGENOM" id="CLU_032118_2_1_7"/>
<dbReference type="PROSITE" id="PS51379">
    <property type="entry name" value="4FE4S_FER_2"/>
    <property type="match status" value="1"/>
</dbReference>
<dbReference type="InterPro" id="IPR032879">
    <property type="entry name" value="FixG_C"/>
</dbReference>
<dbReference type="RefSeq" id="WP_011991740.1">
    <property type="nucleotide sequence ID" value="NC_009715.2"/>
</dbReference>
<feature type="transmembrane region" description="Helical" evidence="7">
    <location>
        <begin position="63"/>
        <end position="88"/>
    </location>
</feature>
<organism evidence="9 10">
    <name type="scientific">Campylobacter curvus (strain 525.92)</name>
    <dbReference type="NCBI Taxonomy" id="360105"/>
    <lineage>
        <taxon>Bacteria</taxon>
        <taxon>Pseudomonadati</taxon>
        <taxon>Campylobacterota</taxon>
        <taxon>Epsilonproteobacteria</taxon>
        <taxon>Campylobacterales</taxon>
        <taxon>Campylobacteraceae</taxon>
        <taxon>Campylobacter</taxon>
    </lineage>
</organism>
<sequence length="456" mass="53165">MSNEKVRNYFKYTYKRYIVYALITFTALILPFIRVDGNHLFLLNFDKSQLHLFFVKFDMQELYLMPFLFIILFLFVFFVTTLAGRIWCGWSCPQTIFRVIFRDLLQTKILKINRSVQNKQQAAKGQILKQISAIFIWAIICVLIASNFLWYFVPPEDFFAYLKDGSEHKILIGFLACIVLWLVYDVAILAENFCVYVCPYARVQSVMFDSDTIQVIYNEQRGGKIYDKGVKLYKKPPDPESQCTGCEACVRICPTHIDIRKGMQLECINCLECSDACAKVMAKFSLPSLIDWTSDNSQKTHRKVKFIRFRTAAYLVILIVAFVGLILMSGKKEHMLLNINRTSELYSVGRDGSVENSYVFLFQNTDNKEHEYYFDTNDTNLKIVRPNSPVRIKAGAKQKTIVTLRSLNLNQNFKNDMPISIMINAFAIDEQRKINVNRETIFVYPKKIRYNNEFKN</sequence>
<dbReference type="Gene3D" id="2.60.40.10">
    <property type="entry name" value="Immunoglobulins"/>
    <property type="match status" value="1"/>
</dbReference>
<evidence type="ECO:0000256" key="4">
    <source>
        <dbReference type="ARBA" id="ARBA00022982"/>
    </source>
</evidence>
<dbReference type="Pfam" id="PF11614">
    <property type="entry name" value="FixG_C"/>
    <property type="match status" value="1"/>
</dbReference>
<evidence type="ECO:0000256" key="3">
    <source>
        <dbReference type="ARBA" id="ARBA00022723"/>
    </source>
</evidence>
<gene>
    <name evidence="9" type="primary">ccoG</name>
    <name evidence="9" type="ORF">CCV52592_1549</name>
</gene>
<evidence type="ECO:0000256" key="6">
    <source>
        <dbReference type="ARBA" id="ARBA00023014"/>
    </source>
</evidence>
<reference evidence="9" key="1">
    <citation type="submission" date="2016-07" db="EMBL/GenBank/DDBJ databases">
        <title>Comparative genomics of the Campylobacter concisus group.</title>
        <authorList>
            <person name="Miller W.G."/>
            <person name="Yee E."/>
            <person name="Chapman M.H."/>
            <person name="Huynh S."/>
            <person name="Bono J.L."/>
            <person name="On S.L.W."/>
            <person name="StLeger J."/>
            <person name="Foster G."/>
            <person name="Parker C.T."/>
        </authorList>
    </citation>
    <scope>NUCLEOTIDE SEQUENCE</scope>
    <source>
        <strain evidence="9">525.92</strain>
    </source>
</reference>
<dbReference type="EMBL" id="CP000767">
    <property type="protein sequence ID" value="EAU00575.1"/>
    <property type="molecule type" value="Genomic_DNA"/>
</dbReference>
<dbReference type="InterPro" id="IPR051684">
    <property type="entry name" value="Electron_Trans/Redox"/>
</dbReference>
<feature type="transmembrane region" description="Helical" evidence="7">
    <location>
        <begin position="17"/>
        <end position="35"/>
    </location>
</feature>
<keyword evidence="7" id="KW-1133">Transmembrane helix</keyword>
<dbReference type="GO" id="GO:0051539">
    <property type="term" value="F:4 iron, 4 sulfur cluster binding"/>
    <property type="evidence" value="ECO:0007669"/>
    <property type="project" value="UniProtKB-KW"/>
</dbReference>
<feature type="transmembrane region" description="Helical" evidence="7">
    <location>
        <begin position="134"/>
        <end position="153"/>
    </location>
</feature>
<feature type="transmembrane region" description="Helical" evidence="7">
    <location>
        <begin position="312"/>
        <end position="330"/>
    </location>
</feature>
<dbReference type="GO" id="GO:0005886">
    <property type="term" value="C:plasma membrane"/>
    <property type="evidence" value="ECO:0007669"/>
    <property type="project" value="TreeGrafter"/>
</dbReference>
<dbReference type="InterPro" id="IPR017900">
    <property type="entry name" value="4Fe4S_Fe_S_CS"/>
</dbReference>
<keyword evidence="7" id="KW-0812">Transmembrane</keyword>
<keyword evidence="1" id="KW-0813">Transport</keyword>